<dbReference type="AlphaFoldDB" id="A0A0P9DAL8"/>
<evidence type="ECO:0000256" key="6">
    <source>
        <dbReference type="SAM" id="Phobius"/>
    </source>
</evidence>
<feature type="transmembrane region" description="Helical" evidence="6">
    <location>
        <begin position="219"/>
        <end position="242"/>
    </location>
</feature>
<dbReference type="Pfam" id="PF03631">
    <property type="entry name" value="Virul_fac_BrkB"/>
    <property type="match status" value="1"/>
</dbReference>
<evidence type="ECO:0000256" key="4">
    <source>
        <dbReference type="ARBA" id="ARBA00022989"/>
    </source>
</evidence>
<dbReference type="InterPro" id="IPR017039">
    <property type="entry name" value="Virul_fac_BrkB"/>
</dbReference>
<evidence type="ECO:0000256" key="5">
    <source>
        <dbReference type="ARBA" id="ARBA00023136"/>
    </source>
</evidence>
<comment type="caution">
    <text evidence="7">The sequence shown here is derived from an EMBL/GenBank/DDBJ whole genome shotgun (WGS) entry which is preliminary data.</text>
</comment>
<dbReference type="NCBIfam" id="TIGR00765">
    <property type="entry name" value="yihY_not_rbn"/>
    <property type="match status" value="1"/>
</dbReference>
<dbReference type="GO" id="GO:0005886">
    <property type="term" value="C:plasma membrane"/>
    <property type="evidence" value="ECO:0007669"/>
    <property type="project" value="UniProtKB-SubCell"/>
</dbReference>
<reference evidence="7 8" key="1">
    <citation type="submission" date="2015-09" db="EMBL/GenBank/DDBJ databases">
        <title>Draft genome sequence of Kouleothrix aurantiaca JCM 19913.</title>
        <authorList>
            <person name="Hemp J."/>
        </authorList>
    </citation>
    <scope>NUCLEOTIDE SEQUENCE [LARGE SCALE GENOMIC DNA]</scope>
    <source>
        <strain evidence="7 8">COM-B</strain>
    </source>
</reference>
<keyword evidence="3 6" id="KW-0812">Transmembrane</keyword>
<dbReference type="EMBL" id="LJCR01000440">
    <property type="protein sequence ID" value="KPV52763.1"/>
    <property type="molecule type" value="Genomic_DNA"/>
</dbReference>
<keyword evidence="5 6" id="KW-0472">Membrane</keyword>
<feature type="transmembrane region" description="Helical" evidence="6">
    <location>
        <begin position="30"/>
        <end position="53"/>
    </location>
</feature>
<keyword evidence="8" id="KW-1185">Reference proteome</keyword>
<evidence type="ECO:0000256" key="2">
    <source>
        <dbReference type="ARBA" id="ARBA00022475"/>
    </source>
</evidence>
<evidence type="ECO:0000313" key="7">
    <source>
        <dbReference type="EMBL" id="KPV52763.1"/>
    </source>
</evidence>
<accession>A0A0P9DAL8</accession>
<protein>
    <submittedName>
        <fullName evidence="7">Uncharacterized protein</fullName>
    </submittedName>
</protein>
<evidence type="ECO:0000256" key="1">
    <source>
        <dbReference type="ARBA" id="ARBA00004651"/>
    </source>
</evidence>
<dbReference type="PANTHER" id="PTHR30213:SF1">
    <property type="entry name" value="INNER MEMBRANE PROTEIN YHJD"/>
    <property type="match status" value="1"/>
</dbReference>
<sequence length="254" mass="27475">MNLKTEFVPVLKEAFSEFLEDEAGQLGAALAYYAMFSLFPLLLLLVAALGFVLRYWDNAIDVQQQILGAVSRNFSPQLSETLSGILTGVKSQAGGATIVGLITLLMGASGVFQQLDVSFNKIWKVPQPTTPLTMVQTIVKTIRTRLFSFGMVLAVGFLLLVSMALTGISQALLQGFSDLPLLGSVAGVALGLLLSVVLNTLVFALLFKYPPDTVVQWRDVWLGAALTAVIWELAKYILAWYIGRSAQSYSAYGA</sequence>
<name>A0A0P9DAL8_9CHLR</name>
<organism evidence="7 8">
    <name type="scientific">Kouleothrix aurantiaca</name>
    <dbReference type="NCBI Taxonomy" id="186479"/>
    <lineage>
        <taxon>Bacteria</taxon>
        <taxon>Bacillati</taxon>
        <taxon>Chloroflexota</taxon>
        <taxon>Chloroflexia</taxon>
        <taxon>Chloroflexales</taxon>
        <taxon>Roseiflexineae</taxon>
        <taxon>Roseiflexaceae</taxon>
        <taxon>Kouleothrix</taxon>
    </lineage>
</organism>
<feature type="non-terminal residue" evidence="7">
    <location>
        <position position="254"/>
    </location>
</feature>
<keyword evidence="2" id="KW-1003">Cell membrane</keyword>
<feature type="transmembrane region" description="Helical" evidence="6">
    <location>
        <begin position="146"/>
        <end position="169"/>
    </location>
</feature>
<evidence type="ECO:0000256" key="3">
    <source>
        <dbReference type="ARBA" id="ARBA00022692"/>
    </source>
</evidence>
<keyword evidence="4 6" id="KW-1133">Transmembrane helix</keyword>
<dbReference type="Proteomes" id="UP000050509">
    <property type="component" value="Unassembled WGS sequence"/>
</dbReference>
<comment type="subcellular location">
    <subcellularLocation>
        <location evidence="1">Cell membrane</location>
        <topology evidence="1">Multi-pass membrane protein</topology>
    </subcellularLocation>
</comment>
<dbReference type="PANTHER" id="PTHR30213">
    <property type="entry name" value="INNER MEMBRANE PROTEIN YHJD"/>
    <property type="match status" value="1"/>
</dbReference>
<feature type="transmembrane region" description="Helical" evidence="6">
    <location>
        <begin position="181"/>
        <end position="207"/>
    </location>
</feature>
<gene>
    <name evidence="7" type="ORF">SE17_13565</name>
</gene>
<evidence type="ECO:0000313" key="8">
    <source>
        <dbReference type="Proteomes" id="UP000050509"/>
    </source>
</evidence>
<dbReference type="PIRSF" id="PIRSF035875">
    <property type="entry name" value="RNase_BN"/>
    <property type="match status" value="1"/>
</dbReference>
<proteinExistence type="predicted"/>